<evidence type="ECO:0000259" key="1">
    <source>
        <dbReference type="Pfam" id="PF14028"/>
    </source>
</evidence>
<evidence type="ECO:0000313" key="3">
    <source>
        <dbReference type="Proteomes" id="UP001327027"/>
    </source>
</evidence>
<proteinExistence type="predicted"/>
<evidence type="ECO:0000313" key="2">
    <source>
        <dbReference type="EMBL" id="MEB3347555.1"/>
    </source>
</evidence>
<protein>
    <submittedName>
        <fullName evidence="2">Thiopeptide-type bacteriocin biosynthesis protein</fullName>
    </submittedName>
</protein>
<sequence length="300" mass="36111">MLKKTSNIKRKFIIGSEWLSYKIYMGTQTTDTFVKTQLPGILANLEKRECINDWFFIRYADPDLHLRLRFRLKDPHKISDITSALYQVLEPLLEDRLIHKVQIDTYSRELERYGYHTIEESEELFGINSNMIISLLNAINDDENKRWLWGMKAIDVLLNEFDYNLQEKRDLLLELKTDFGNEFRVNKAIRKQLSMKFRKYRKHIVELLHQESQNEVDIQLKGYSKAYNQIAKKIALKTGPGNFKKHSDYLMYSYLHMHCNRLFPSKQRMNEWVLYDLLYQHYYSEYARKKKQNEVMRVAV</sequence>
<accession>A0ABU6A0G9</accession>
<reference evidence="2 3" key="1">
    <citation type="journal article" date="2013" name="Int. J. Syst. Evol. Microbiol.">
        <title>Aquimarina gracilis sp. nov., isolated from the gut microflora of a mussel, Mytilus coruscus, and emended description of Aquimarina spongiae.</title>
        <authorList>
            <person name="Park S.C."/>
            <person name="Choe H.N."/>
            <person name="Baik K.S."/>
            <person name="Seong C.N."/>
        </authorList>
    </citation>
    <scope>NUCLEOTIDE SEQUENCE [LARGE SCALE GENOMIC DNA]</scope>
    <source>
        <strain evidence="2 3">PSC32</strain>
    </source>
</reference>
<gene>
    <name evidence="2" type="ORF">U6A24_18915</name>
</gene>
<dbReference type="InterPro" id="IPR023809">
    <property type="entry name" value="Thiopep_bacteriocin_synth_dom"/>
</dbReference>
<dbReference type="RefSeq" id="WP_324181580.1">
    <property type="nucleotide sequence ID" value="NZ_BAABAW010000014.1"/>
</dbReference>
<organism evidence="2 3">
    <name type="scientific">Aquimarina gracilis</name>
    <dbReference type="NCBI Taxonomy" id="874422"/>
    <lineage>
        <taxon>Bacteria</taxon>
        <taxon>Pseudomonadati</taxon>
        <taxon>Bacteroidota</taxon>
        <taxon>Flavobacteriia</taxon>
        <taxon>Flavobacteriales</taxon>
        <taxon>Flavobacteriaceae</taxon>
        <taxon>Aquimarina</taxon>
    </lineage>
</organism>
<dbReference type="Pfam" id="PF14028">
    <property type="entry name" value="Lant_dehydr_C"/>
    <property type="match status" value="1"/>
</dbReference>
<dbReference type="EMBL" id="JAYKLX010000009">
    <property type="protein sequence ID" value="MEB3347555.1"/>
    <property type="molecule type" value="Genomic_DNA"/>
</dbReference>
<keyword evidence="3" id="KW-1185">Reference proteome</keyword>
<comment type="caution">
    <text evidence="2">The sequence shown here is derived from an EMBL/GenBank/DDBJ whole genome shotgun (WGS) entry which is preliminary data.</text>
</comment>
<name>A0ABU6A0G9_9FLAO</name>
<feature type="domain" description="Thiopeptide-type bacteriocin biosynthesis" evidence="1">
    <location>
        <begin position="18"/>
        <end position="282"/>
    </location>
</feature>
<dbReference type="NCBIfam" id="TIGR03891">
    <property type="entry name" value="thiopep_ocin"/>
    <property type="match status" value="1"/>
</dbReference>
<dbReference type="Proteomes" id="UP001327027">
    <property type="component" value="Unassembled WGS sequence"/>
</dbReference>